<dbReference type="GO" id="GO:0031122">
    <property type="term" value="P:cytoplasmic microtubule organization"/>
    <property type="evidence" value="ECO:0007669"/>
    <property type="project" value="InterPro"/>
</dbReference>
<dbReference type="Proteomes" id="UP000243015">
    <property type="component" value="Unassembled WGS sequence"/>
</dbReference>
<dbReference type="GO" id="GO:0000278">
    <property type="term" value="P:mitotic cell cycle"/>
    <property type="evidence" value="ECO:0007669"/>
    <property type="project" value="UniProtKB-ARBA"/>
</dbReference>
<evidence type="ECO:0000256" key="9">
    <source>
        <dbReference type="ARBA" id="ARBA00023212"/>
    </source>
</evidence>
<dbReference type="Pfam" id="PF00248">
    <property type="entry name" value="Aldo_ket_red"/>
    <property type="match status" value="1"/>
</dbReference>
<dbReference type="Pfam" id="PF00091">
    <property type="entry name" value="Tubulin"/>
    <property type="match status" value="1"/>
</dbReference>
<dbReference type="InterPro" id="IPR036525">
    <property type="entry name" value="Tubulin/FtsZ_GTPase_sf"/>
</dbReference>
<dbReference type="CDD" id="cd19075">
    <property type="entry name" value="AKR_AKR7A1-5"/>
    <property type="match status" value="1"/>
</dbReference>
<name>A0A178F2K5_TRIRU</name>
<evidence type="ECO:0000256" key="6">
    <source>
        <dbReference type="ARBA" id="ARBA00022741"/>
    </source>
</evidence>
<evidence type="ECO:0000256" key="8">
    <source>
        <dbReference type="ARBA" id="ARBA00023134"/>
    </source>
</evidence>
<evidence type="ECO:0000313" key="14">
    <source>
        <dbReference type="Proteomes" id="UP000243015"/>
    </source>
</evidence>
<dbReference type="Gene3D" id="3.30.1330.20">
    <property type="entry name" value="Tubulin/FtsZ, C-terminal domain"/>
    <property type="match status" value="1"/>
</dbReference>
<dbReference type="InterPro" id="IPR036812">
    <property type="entry name" value="NAD(P)_OxRdtase_dom_sf"/>
</dbReference>
<dbReference type="GO" id="GO:0000930">
    <property type="term" value="C:gamma-tubulin complex"/>
    <property type="evidence" value="ECO:0007669"/>
    <property type="project" value="InterPro"/>
</dbReference>
<keyword evidence="9" id="KW-0206">Cytoskeleton</keyword>
<dbReference type="InterPro" id="IPR018316">
    <property type="entry name" value="Tubulin/FtsZ_2-layer-sand-dom"/>
</dbReference>
<evidence type="ECO:0000256" key="5">
    <source>
        <dbReference type="ARBA" id="ARBA00022701"/>
    </source>
</evidence>
<accession>A0A178F2K5</accession>
<evidence type="ECO:0000313" key="13">
    <source>
        <dbReference type="EMBL" id="OAL66368.1"/>
    </source>
</evidence>
<dbReference type="GO" id="GO:0016491">
    <property type="term" value="F:oxidoreductase activity"/>
    <property type="evidence" value="ECO:0007669"/>
    <property type="project" value="UniProtKB-KW"/>
</dbReference>
<protein>
    <recommendedName>
        <fullName evidence="3">Tubulin gamma chain</fullName>
    </recommendedName>
    <alternativeName>
        <fullName evidence="10">Gamma-tubulin</fullName>
    </alternativeName>
</protein>
<dbReference type="VEuPathDB" id="FungiDB:TERG_03904"/>
<feature type="domain" description="Tubulin/FtsZ GTPase" evidence="11">
    <location>
        <begin position="702"/>
        <end position="900"/>
    </location>
</feature>
<dbReference type="InterPro" id="IPR023123">
    <property type="entry name" value="Tubulin_C"/>
</dbReference>
<comment type="similarity">
    <text evidence="2">Belongs to the tubulin family.</text>
</comment>
<keyword evidence="7" id="KW-0560">Oxidoreductase</keyword>
<dbReference type="SUPFAM" id="SSF51430">
    <property type="entry name" value="NAD(P)-linked oxidoreductase"/>
    <property type="match status" value="1"/>
</dbReference>
<dbReference type="Gene3D" id="1.10.287.600">
    <property type="entry name" value="Helix hairpin bin"/>
    <property type="match status" value="1"/>
</dbReference>
<evidence type="ECO:0000256" key="3">
    <source>
        <dbReference type="ARBA" id="ARBA00018848"/>
    </source>
</evidence>
<dbReference type="SUPFAM" id="SSF52490">
    <property type="entry name" value="Tubulin nucleotide-binding domain-like"/>
    <property type="match status" value="1"/>
</dbReference>
<evidence type="ECO:0000259" key="12">
    <source>
        <dbReference type="SMART" id="SM00865"/>
    </source>
</evidence>
<reference evidence="13 14" key="1">
    <citation type="submission" date="2016-05" db="EMBL/GenBank/DDBJ databases">
        <title>Genome sequencing of Trichophyton rubrum CMCC(F)T1i isolated from hair.</title>
        <authorList>
            <person name="Zhan P."/>
            <person name="Tao Y."/>
            <person name="Liu W."/>
        </authorList>
    </citation>
    <scope>NUCLEOTIDE SEQUENCE [LARGE SCALE GENOMIC DNA]</scope>
    <source>
        <strain evidence="14">CMCC(F)T1i</strain>
    </source>
</reference>
<dbReference type="VEuPathDB" id="FungiDB:TERG_03906"/>
<dbReference type="GO" id="GO:0005874">
    <property type="term" value="C:microtubule"/>
    <property type="evidence" value="ECO:0007669"/>
    <property type="project" value="UniProtKB-KW"/>
</dbReference>
<evidence type="ECO:0000256" key="2">
    <source>
        <dbReference type="ARBA" id="ARBA00009636"/>
    </source>
</evidence>
<dbReference type="VEuPathDB" id="FungiDB:TERG_03905"/>
<evidence type="ECO:0000256" key="10">
    <source>
        <dbReference type="ARBA" id="ARBA00033229"/>
    </source>
</evidence>
<evidence type="ECO:0000256" key="1">
    <source>
        <dbReference type="ARBA" id="ARBA00004317"/>
    </source>
</evidence>
<dbReference type="GO" id="GO:0007020">
    <property type="term" value="P:microtubule nucleation"/>
    <property type="evidence" value="ECO:0007669"/>
    <property type="project" value="InterPro"/>
</dbReference>
<dbReference type="GO" id="GO:0005525">
    <property type="term" value="F:GTP binding"/>
    <property type="evidence" value="ECO:0007669"/>
    <property type="project" value="UniProtKB-KW"/>
</dbReference>
<dbReference type="Gene3D" id="3.40.50.12500">
    <property type="match status" value="1"/>
</dbReference>
<dbReference type="EMBL" id="LHPM01000012">
    <property type="protein sequence ID" value="OAL66368.1"/>
    <property type="molecule type" value="Genomic_DNA"/>
</dbReference>
<dbReference type="FunFam" id="3.30.1330.20:FF:000003">
    <property type="entry name" value="Tubulin gamma chain"/>
    <property type="match status" value="1"/>
</dbReference>
<keyword evidence="4" id="KW-0963">Cytoplasm</keyword>
<dbReference type="InterPro" id="IPR008280">
    <property type="entry name" value="Tub_FtsZ_C"/>
</dbReference>
<gene>
    <name evidence="13" type="ORF">A7C99_1753</name>
</gene>
<dbReference type="InterPro" id="IPR037103">
    <property type="entry name" value="Tubulin/FtsZ-like_C"/>
</dbReference>
<dbReference type="InterPro" id="IPR000217">
    <property type="entry name" value="Tubulin"/>
</dbReference>
<keyword evidence="5" id="KW-0493">Microtubule</keyword>
<comment type="subcellular location">
    <subcellularLocation>
        <location evidence="1">Cytoplasm</location>
        <location evidence="1">Cytoskeleton</location>
        <location evidence="1">Microtubule organizing center</location>
        <location evidence="1">Spindle pole body</location>
    </subcellularLocation>
</comment>
<dbReference type="PRINTS" id="PR01161">
    <property type="entry name" value="TUBULIN"/>
</dbReference>
<organism evidence="13 14">
    <name type="scientific">Trichophyton rubrum</name>
    <name type="common">Athlete's foot fungus</name>
    <name type="synonym">Epidermophyton rubrum</name>
    <dbReference type="NCBI Taxonomy" id="5551"/>
    <lineage>
        <taxon>Eukaryota</taxon>
        <taxon>Fungi</taxon>
        <taxon>Dikarya</taxon>
        <taxon>Ascomycota</taxon>
        <taxon>Pezizomycotina</taxon>
        <taxon>Eurotiomycetes</taxon>
        <taxon>Eurotiomycetidae</taxon>
        <taxon>Onygenales</taxon>
        <taxon>Arthrodermataceae</taxon>
        <taxon>Trichophyton</taxon>
    </lineage>
</organism>
<proteinExistence type="inferred from homology"/>
<dbReference type="InterPro" id="IPR003008">
    <property type="entry name" value="Tubulin_FtsZ_GTPase"/>
</dbReference>
<dbReference type="SUPFAM" id="SSF55307">
    <property type="entry name" value="Tubulin C-terminal domain-like"/>
    <property type="match status" value="1"/>
</dbReference>
<dbReference type="PRINTS" id="PR01164">
    <property type="entry name" value="GAMMATUBULIN"/>
</dbReference>
<dbReference type="InterPro" id="IPR053714">
    <property type="entry name" value="Iso_Racemase_Enz_sf"/>
</dbReference>
<dbReference type="InterPro" id="IPR023210">
    <property type="entry name" value="NADP_OxRdtase_dom"/>
</dbReference>
<keyword evidence="6" id="KW-0547">Nucleotide-binding</keyword>
<evidence type="ECO:0000256" key="7">
    <source>
        <dbReference type="ARBA" id="ARBA00023002"/>
    </source>
</evidence>
<comment type="caution">
    <text evidence="13">The sequence shown here is derived from an EMBL/GenBank/DDBJ whole genome shotgun (WGS) entry which is preliminary data.</text>
</comment>
<dbReference type="InterPro" id="IPR002454">
    <property type="entry name" value="Gamma_tubulin"/>
</dbReference>
<dbReference type="CDD" id="cd02188">
    <property type="entry name" value="gamma_tubulin"/>
    <property type="match status" value="1"/>
</dbReference>
<sequence>MLVVPEVPRVILGLMTFGPDEKAMARITSIDEFKRCLDLFMSKGHFEVDTARVYVDGKQEAFTAQAGWKARGLTLATKWYPRAPGDHKGEKVRAKLEESLRELQTDCVDIFYLHAADRSVPFAETLEAVNQLHKEGKFVRLGLSNYTAFEVAEIVTMCNERGWVRPTIYQGMYNAITRSIEAELIPCCKRYGMDIVVYNPLAGGILSGKYKTADVPADGRYSNTHSGGELYRRRYFKDATFDALKIIEPVAEKHKLSLVEIAFRWMLHHSALNIKEGKDGVIIGVSSYEQLEQNLDDLEKGPLPDEVVTALDEAWMVAKATTANYWHLDLKYTYDTKAALFKLEQTHMTDAFKPIVNGVNFRGKSAAEIYSRGNELSGELSAVRFDYFTAPTEPTVSKEGNILEGIPSINSGRQSALSAEHCFPHLRELVGEYDAFLVACYSPHPLVGMLRRAISERNEKLQRESTDGKAPFQKRRQYVTGIMDASVEMSAYFAGLNSACLAEQHTPGKFGIVTTADEWKEEPDTAAKEMLQSNGSDPDLTFAGVETTGLTAGELHSAPAELVRSRIKRATGTAEGQRRPVTAGGFYGSVCRTSVVVAWADVVAARRLVKTAGASRFSSEKPQPQSDVINSNAQVGSSGDGFWSYFERYTDVSGLCREIITIQAGQCGNNIGTQFWQQLCLEHGINQDGNLEEFATEGGDRKDVFFYQSDDTRYIPRAILIDLEPRVLSTIQNGPYSNIYNPENFFIGKDGSGAGNNWAAGYATGDTVQEEIFDMIDREADGSDSLEGFMLLHSIAGGTGSGLGSYILERMNDRFPKKLIQTYSVFPDTQAADVVVNPYNSLLTMRRLTQNADSVVVLDNGALSRIAADRLHVQEPSFQQTNQLVSTVMSASTTTLRYPGYMHNDLVSVIASLIPIPRAHFLITSYTPFTGDQVEQAKTVRKTTVLDVMRRLLQPKNRMMSITPGKSSCYISILNIIQGEADQTDVHKSVLRIRERHLASFIPWGPASIQVAIPKKSPYLQNTHRVSGLMLANHTSVATLFKRIVSQYDRLRKRNAFLEQYKKEAPFADGLGEFDEAREVVMDLVAEYEAAERPDYLGGGAEGDHADEG</sequence>
<dbReference type="InterPro" id="IPR017975">
    <property type="entry name" value="Tubulin_CS"/>
</dbReference>
<dbReference type="GO" id="GO:0005816">
    <property type="term" value="C:spindle pole body"/>
    <property type="evidence" value="ECO:0007669"/>
    <property type="project" value="UniProtKB-SubCell"/>
</dbReference>
<dbReference type="PANTHER" id="PTHR11588">
    <property type="entry name" value="TUBULIN"/>
    <property type="match status" value="1"/>
</dbReference>
<dbReference type="Gene3D" id="3.20.20.100">
    <property type="entry name" value="NADP-dependent oxidoreductase domain"/>
    <property type="match status" value="1"/>
</dbReference>
<evidence type="ECO:0000256" key="4">
    <source>
        <dbReference type="ARBA" id="ARBA00022490"/>
    </source>
</evidence>
<evidence type="ECO:0000259" key="11">
    <source>
        <dbReference type="SMART" id="SM00864"/>
    </source>
</evidence>
<dbReference type="SMART" id="SM00865">
    <property type="entry name" value="Tubulin_C"/>
    <property type="match status" value="1"/>
</dbReference>
<keyword evidence="8" id="KW-0342">GTP-binding</keyword>
<dbReference type="FunFam" id="1.10.287.600:FF:000004">
    <property type="entry name" value="Tubulin gamma chain"/>
    <property type="match status" value="1"/>
</dbReference>
<dbReference type="Gene3D" id="3.40.50.1440">
    <property type="entry name" value="Tubulin/FtsZ, GTPase domain"/>
    <property type="match status" value="1"/>
</dbReference>
<dbReference type="Pfam" id="PF03953">
    <property type="entry name" value="Tubulin_C"/>
    <property type="match status" value="1"/>
</dbReference>
<dbReference type="PROSITE" id="PS00227">
    <property type="entry name" value="TUBULIN"/>
    <property type="match status" value="1"/>
</dbReference>
<dbReference type="AlphaFoldDB" id="A0A178F2K5"/>
<dbReference type="SMART" id="SM00864">
    <property type="entry name" value="Tubulin"/>
    <property type="match status" value="1"/>
</dbReference>
<dbReference type="FunFam" id="3.40.50.1440:FF:000012">
    <property type="entry name" value="Tubulin gamma chain"/>
    <property type="match status" value="1"/>
</dbReference>
<feature type="domain" description="Tubulin/FtsZ 2-layer sandwich" evidence="12">
    <location>
        <begin position="902"/>
        <end position="1046"/>
    </location>
</feature>